<comment type="catalytic activity">
    <reaction evidence="10">
        <text>DNA(n) + a 2'-deoxyribonucleoside 5'-triphosphate = DNA(n+1) + diphosphate</text>
        <dbReference type="Rhea" id="RHEA:22508"/>
        <dbReference type="Rhea" id="RHEA-COMP:17339"/>
        <dbReference type="Rhea" id="RHEA-COMP:17340"/>
        <dbReference type="ChEBI" id="CHEBI:33019"/>
        <dbReference type="ChEBI" id="CHEBI:61560"/>
        <dbReference type="ChEBI" id="CHEBI:173112"/>
        <dbReference type="EC" id="2.7.7.7"/>
    </reaction>
</comment>
<dbReference type="GO" id="GO:0008408">
    <property type="term" value="F:3'-5' exonuclease activity"/>
    <property type="evidence" value="ECO:0007669"/>
    <property type="project" value="InterPro"/>
</dbReference>
<dbReference type="Gene3D" id="1.20.1060.10">
    <property type="entry name" value="Taq DNA Polymerase, Chain T, domain 4"/>
    <property type="match status" value="1"/>
</dbReference>
<keyword evidence="4" id="KW-0808">Transferase</keyword>
<evidence type="ECO:0000256" key="5">
    <source>
        <dbReference type="ARBA" id="ARBA00022695"/>
    </source>
</evidence>
<evidence type="ECO:0000256" key="1">
    <source>
        <dbReference type="ARBA" id="ARBA00007705"/>
    </source>
</evidence>
<comment type="similarity">
    <text evidence="1">Belongs to the DNA polymerase type-A family.</text>
</comment>
<dbReference type="Gene3D" id="1.10.150.20">
    <property type="entry name" value="5' to 3' exonuclease, C-terminal subdomain"/>
    <property type="match status" value="1"/>
</dbReference>
<accession>A0A6J5S8J1</accession>
<dbReference type="EC" id="2.7.7.7" evidence="2"/>
<keyword evidence="14" id="KW-0269">Exonuclease</keyword>
<dbReference type="InterPro" id="IPR043502">
    <property type="entry name" value="DNA/RNA_pol_sf"/>
</dbReference>
<dbReference type="InterPro" id="IPR002562">
    <property type="entry name" value="3'-5'_exonuclease_dom"/>
</dbReference>
<dbReference type="GO" id="GO:0039693">
    <property type="term" value="P:viral DNA genome replication"/>
    <property type="evidence" value="ECO:0007669"/>
    <property type="project" value="UniProtKB-KW"/>
</dbReference>
<feature type="domain" description="DNA-directed DNA polymerase family A palm" evidence="12">
    <location>
        <begin position="378"/>
        <end position="596"/>
    </location>
</feature>
<dbReference type="SMART" id="SM00482">
    <property type="entry name" value="POLAc"/>
    <property type="match status" value="1"/>
</dbReference>
<dbReference type="SUPFAM" id="SSF56672">
    <property type="entry name" value="DNA/RNA polymerases"/>
    <property type="match status" value="1"/>
</dbReference>
<keyword evidence="14" id="KW-0540">Nuclease</keyword>
<dbReference type="Gene3D" id="3.30.70.370">
    <property type="match status" value="1"/>
</dbReference>
<evidence type="ECO:0000256" key="6">
    <source>
        <dbReference type="ARBA" id="ARBA00022705"/>
    </source>
</evidence>
<evidence type="ECO:0000313" key="14">
    <source>
        <dbReference type="EMBL" id="CAB4205145.1"/>
    </source>
</evidence>
<evidence type="ECO:0000256" key="4">
    <source>
        <dbReference type="ARBA" id="ARBA00022679"/>
    </source>
</evidence>
<dbReference type="EMBL" id="LR797355">
    <property type="protein sequence ID" value="CAB4205145.1"/>
    <property type="molecule type" value="Genomic_DNA"/>
</dbReference>
<dbReference type="PANTHER" id="PTHR10133">
    <property type="entry name" value="DNA POLYMERASE I"/>
    <property type="match status" value="1"/>
</dbReference>
<dbReference type="InterPro" id="IPR036397">
    <property type="entry name" value="RNaseH_sf"/>
</dbReference>
<feature type="region of interest" description="Disordered" evidence="11">
    <location>
        <begin position="343"/>
        <end position="369"/>
    </location>
</feature>
<keyword evidence="5" id="KW-0548">Nucleotidyltransferase</keyword>
<name>A0A6J5S8J1_9CAUD</name>
<evidence type="ECO:0000256" key="3">
    <source>
        <dbReference type="ARBA" id="ARBA00015749"/>
    </source>
</evidence>
<dbReference type="GO" id="GO:0003677">
    <property type="term" value="F:DNA binding"/>
    <property type="evidence" value="ECO:0007669"/>
    <property type="project" value="UniProtKB-KW"/>
</dbReference>
<evidence type="ECO:0000256" key="11">
    <source>
        <dbReference type="SAM" id="MobiDB-lite"/>
    </source>
</evidence>
<evidence type="ECO:0000256" key="7">
    <source>
        <dbReference type="ARBA" id="ARBA00022932"/>
    </source>
</evidence>
<dbReference type="Pfam" id="PF01612">
    <property type="entry name" value="DNA_pol_A_exo1"/>
    <property type="match status" value="1"/>
</dbReference>
<dbReference type="InterPro" id="IPR012337">
    <property type="entry name" value="RNaseH-like_sf"/>
</dbReference>
<evidence type="ECO:0000256" key="9">
    <source>
        <dbReference type="ARBA" id="ARBA00023125"/>
    </source>
</evidence>
<evidence type="ECO:0000256" key="8">
    <source>
        <dbReference type="ARBA" id="ARBA00023109"/>
    </source>
</evidence>
<evidence type="ECO:0000313" key="13">
    <source>
        <dbReference type="EMBL" id="CAB4195483.1"/>
    </source>
</evidence>
<evidence type="ECO:0000256" key="2">
    <source>
        <dbReference type="ARBA" id="ARBA00012417"/>
    </source>
</evidence>
<feature type="compositionally biased region" description="Polar residues" evidence="11">
    <location>
        <begin position="359"/>
        <end position="369"/>
    </location>
</feature>
<dbReference type="Gene3D" id="3.30.420.10">
    <property type="entry name" value="Ribonuclease H-like superfamily/Ribonuclease H"/>
    <property type="match status" value="1"/>
</dbReference>
<dbReference type="InterPro" id="IPR019760">
    <property type="entry name" value="DNA-dir_DNA_pol_A_CS"/>
</dbReference>
<gene>
    <name evidence="13" type="ORF">UFOVP1287_11</name>
    <name evidence="14" type="ORF">UFOVP1408_29</name>
</gene>
<dbReference type="EMBL" id="LR797239">
    <property type="protein sequence ID" value="CAB4195483.1"/>
    <property type="molecule type" value="Genomic_DNA"/>
</dbReference>
<reference evidence="14" key="1">
    <citation type="submission" date="2020-05" db="EMBL/GenBank/DDBJ databases">
        <authorList>
            <person name="Chiriac C."/>
            <person name="Salcher M."/>
            <person name="Ghai R."/>
            <person name="Kavagutti S V."/>
        </authorList>
    </citation>
    <scope>NUCLEOTIDE SEQUENCE</scope>
</reference>
<dbReference type="GO" id="GO:0006261">
    <property type="term" value="P:DNA-templated DNA replication"/>
    <property type="evidence" value="ECO:0007669"/>
    <property type="project" value="InterPro"/>
</dbReference>
<dbReference type="InterPro" id="IPR001098">
    <property type="entry name" value="DNA-dir_DNA_pol_A_palm_dom"/>
</dbReference>
<keyword evidence="9" id="KW-0238">DNA-binding</keyword>
<dbReference type="PROSITE" id="PS00447">
    <property type="entry name" value="DNA_POLYMERASE_A"/>
    <property type="match status" value="1"/>
</dbReference>
<dbReference type="PRINTS" id="PR00868">
    <property type="entry name" value="DNAPOLI"/>
</dbReference>
<evidence type="ECO:0000259" key="12">
    <source>
        <dbReference type="SMART" id="SM00482"/>
    </source>
</evidence>
<dbReference type="PANTHER" id="PTHR10133:SF27">
    <property type="entry name" value="DNA POLYMERASE NU"/>
    <property type="match status" value="1"/>
</dbReference>
<dbReference type="InterPro" id="IPR002298">
    <property type="entry name" value="DNA_polymerase_A"/>
</dbReference>
<keyword evidence="6" id="KW-0235">DNA replication</keyword>
<organism evidence="14">
    <name type="scientific">uncultured Caudovirales phage</name>
    <dbReference type="NCBI Taxonomy" id="2100421"/>
    <lineage>
        <taxon>Viruses</taxon>
        <taxon>Duplodnaviria</taxon>
        <taxon>Heunggongvirae</taxon>
        <taxon>Uroviricota</taxon>
        <taxon>Caudoviricetes</taxon>
        <taxon>Peduoviridae</taxon>
        <taxon>Maltschvirus</taxon>
        <taxon>Maltschvirus maltsch</taxon>
    </lineage>
</organism>
<sequence length="629" mass="70292">MGQQLDIWPPESSWVAPTTYPDLSAARVIALDIETCDPQLLTRGPGWVRNDGYITGVSLAVEDGWRAYYPIAHPGENCDREVTLRWLHDQLGRPGQPKVGHNLAAYDVPWLDTVGVRVAGEIYDTKIAAAILDESRRSYALDYVAQDYLGERKDERGLREAAKYFGVDAKSGMHRLPAQFVGAYAEKDADLTLRLWQKFEGLLHDDDVWDVFQLEVELLPMWTEMRRRGVRVNAVRAEQLSQQWRADEAEMQRALDREAGCSVAVWANDSVAKAFSRAGIDYPRTAAGAPSFRKGWLETHPAPLAQTIVRLRQLNKARSTFIDNLIFQHLTGDRIHAEFHPLRSDSDDEQGAMRGTVSGRISSSGPNLQQVPARGQLGAEIRSLFLPEQGEQWASCDYSQQEPRILTHWASALGLGGADEMVRRFQDDPTTDVYSAVAEAAKLDRKSAKVVFLGLSYGMGVAKLSAQLGLDEQAAKDVIAQFHRGVPFVRELMDTVSNKVQQRGWIKTLLGRRCRFETWEPARRVSEWAAPLPYADAVAKWGPSLRRAYAYKGLNRLIQGSAADQTKAAMRDLWRMGIVPMIQVHDELCLSVEDISTAKKVAEVMKHSIELSVPSLVDIEMGPSWGTAK</sequence>
<dbReference type="GO" id="GO:0006302">
    <property type="term" value="P:double-strand break repair"/>
    <property type="evidence" value="ECO:0007669"/>
    <property type="project" value="TreeGrafter"/>
</dbReference>
<keyword evidence="8" id="KW-1194">Viral DNA replication</keyword>
<evidence type="ECO:0000256" key="10">
    <source>
        <dbReference type="ARBA" id="ARBA00049244"/>
    </source>
</evidence>
<dbReference type="Pfam" id="PF00476">
    <property type="entry name" value="DNA_pol_A"/>
    <property type="match status" value="1"/>
</dbReference>
<keyword evidence="14" id="KW-0378">Hydrolase</keyword>
<protein>
    <recommendedName>
        <fullName evidence="3">DNA polymerase</fullName>
        <ecNumber evidence="2">2.7.7.7</ecNumber>
    </recommendedName>
</protein>
<dbReference type="GO" id="GO:0003887">
    <property type="term" value="F:DNA-directed DNA polymerase activity"/>
    <property type="evidence" value="ECO:0007669"/>
    <property type="project" value="UniProtKB-KW"/>
</dbReference>
<dbReference type="SUPFAM" id="SSF53098">
    <property type="entry name" value="Ribonuclease H-like"/>
    <property type="match status" value="1"/>
</dbReference>
<proteinExistence type="inferred from homology"/>
<keyword evidence="7" id="KW-0239">DNA-directed DNA polymerase</keyword>